<dbReference type="EMBL" id="CAFBMX010000007">
    <property type="protein sequence ID" value="CAB4937059.1"/>
    <property type="molecule type" value="Genomic_DNA"/>
</dbReference>
<dbReference type="PANTHER" id="PTHR30032">
    <property type="entry name" value="N-ACETYLMURAMOYL-L-ALANINE AMIDASE-RELATED"/>
    <property type="match status" value="1"/>
</dbReference>
<dbReference type="InterPro" id="IPR007253">
    <property type="entry name" value="Cell_wall-bd_2"/>
</dbReference>
<name>A0A6J7J1S0_9ZZZZ</name>
<dbReference type="GO" id="GO:0030288">
    <property type="term" value="C:outer membrane-bounded periplasmic space"/>
    <property type="evidence" value="ECO:0007669"/>
    <property type="project" value="TreeGrafter"/>
</dbReference>
<sequence length="388" mass="38958">MLAAARALALLLCCALALGACGDGGGSAGSVTVTAGGAAPARPSFPDIATKNTVRVPSSSPTSTAAAVAVAAYPGGGPGQRAGTVVLADARDWQGALAGAVLMAPPLGAPLLLTDQGSLPSETAAALKLLAPPGSAIANGAQGIRLGAAAGPPGLRITSLPGADPFTLAAAIDDYRARIAGRRSAAVMVVSSEQAAFAMPAAALAAKSGDPVLFATRRSVPAATRAAIRLHGRPRIYLLGPASVLSGAVERELRTLGTVTRITGRDAQGTAVAFARFRDRAFGWGVSDPGHGMQIASPRRPGDAGASAALAARGSYGPLLLAADDGSLPPRLDAYLRDIQPGYSSDPVRGVYNRAWIIGDDDAVSLRAQTAIDGLLEIQRVTTRASTR</sequence>
<protein>
    <submittedName>
        <fullName evidence="1">Unannotated protein</fullName>
    </submittedName>
</protein>
<organism evidence="1">
    <name type="scientific">freshwater metagenome</name>
    <dbReference type="NCBI Taxonomy" id="449393"/>
    <lineage>
        <taxon>unclassified sequences</taxon>
        <taxon>metagenomes</taxon>
        <taxon>ecological metagenomes</taxon>
    </lineage>
</organism>
<dbReference type="PROSITE" id="PS51257">
    <property type="entry name" value="PROKAR_LIPOPROTEIN"/>
    <property type="match status" value="1"/>
</dbReference>
<gene>
    <name evidence="1" type="ORF">UFOPK3674_01552</name>
</gene>
<dbReference type="Pfam" id="PF04122">
    <property type="entry name" value="CW_binding_2"/>
    <property type="match status" value="1"/>
</dbReference>
<dbReference type="PANTHER" id="PTHR30032:SF4">
    <property type="entry name" value="AMIDASE ENHANCER"/>
    <property type="match status" value="1"/>
</dbReference>
<reference evidence="1" key="1">
    <citation type="submission" date="2020-05" db="EMBL/GenBank/DDBJ databases">
        <authorList>
            <person name="Chiriac C."/>
            <person name="Salcher M."/>
            <person name="Ghai R."/>
            <person name="Kavagutti S V."/>
        </authorList>
    </citation>
    <scope>NUCLEOTIDE SEQUENCE</scope>
</reference>
<accession>A0A6J7J1S0</accession>
<dbReference type="InterPro" id="IPR051922">
    <property type="entry name" value="Bact_Sporulation_Assoc"/>
</dbReference>
<proteinExistence type="predicted"/>
<evidence type="ECO:0000313" key="1">
    <source>
        <dbReference type="EMBL" id="CAB4937059.1"/>
    </source>
</evidence>
<dbReference type="AlphaFoldDB" id="A0A6J7J1S0"/>